<dbReference type="Proteomes" id="UP000264002">
    <property type="component" value="Unassembled WGS sequence"/>
</dbReference>
<feature type="transmembrane region" description="Helical" evidence="1">
    <location>
        <begin position="182"/>
        <end position="201"/>
    </location>
</feature>
<proteinExistence type="predicted"/>
<feature type="domain" description="Carboxymuconolactone decarboxylase-like" evidence="2">
    <location>
        <begin position="54"/>
        <end position="93"/>
    </location>
</feature>
<organism evidence="3 4">
    <name type="scientific">Sphaerochaeta halotolerans</name>
    <dbReference type="NCBI Taxonomy" id="2293840"/>
    <lineage>
        <taxon>Bacteria</taxon>
        <taxon>Pseudomonadati</taxon>
        <taxon>Spirochaetota</taxon>
        <taxon>Spirochaetia</taxon>
        <taxon>Spirochaetales</taxon>
        <taxon>Sphaerochaetaceae</taxon>
        <taxon>Sphaerochaeta</taxon>
    </lineage>
</organism>
<keyword evidence="1" id="KW-0472">Membrane</keyword>
<dbReference type="InterPro" id="IPR029032">
    <property type="entry name" value="AhpD-like"/>
</dbReference>
<dbReference type="GO" id="GO:0051920">
    <property type="term" value="F:peroxiredoxin activity"/>
    <property type="evidence" value="ECO:0007669"/>
    <property type="project" value="InterPro"/>
</dbReference>
<sequence>MMHEDTIPSEVLKREAYKRKFTVRDLYRGILLVPEAVSGLKYNRKNKVVSFELLERMQLAVTEVNGCAACSYAHTQMALKQGISSEEIYSLLSGDGSLIRPEEGKAIMFAQHFADTGGSPDMETYRMIEETYGINEARVMLSAIRMMQVGNIYGIPFSAFISRLKGHPYHGSSLFYELGMQVLSVVLLPIALLHGVGRLLIMRRIGLPTL</sequence>
<dbReference type="Gene3D" id="1.20.1290.10">
    <property type="entry name" value="AhpD-like"/>
    <property type="match status" value="1"/>
</dbReference>
<gene>
    <name evidence="3" type="ORF">DYP60_04100</name>
</gene>
<dbReference type="SUPFAM" id="SSF69118">
    <property type="entry name" value="AhpD-like"/>
    <property type="match status" value="1"/>
</dbReference>
<dbReference type="InterPro" id="IPR003779">
    <property type="entry name" value="CMD-like"/>
</dbReference>
<evidence type="ECO:0000256" key="1">
    <source>
        <dbReference type="SAM" id="Phobius"/>
    </source>
</evidence>
<comment type="caution">
    <text evidence="3">The sequence shown here is derived from an EMBL/GenBank/DDBJ whole genome shotgun (WGS) entry which is preliminary data.</text>
</comment>
<dbReference type="EMBL" id="QUWK01000003">
    <property type="protein sequence ID" value="RFU95663.1"/>
    <property type="molecule type" value="Genomic_DNA"/>
</dbReference>
<keyword evidence="4" id="KW-1185">Reference proteome</keyword>
<dbReference type="AlphaFoldDB" id="A0A372MJQ0"/>
<dbReference type="RefSeq" id="WP_117329610.1">
    <property type="nucleotide sequence ID" value="NZ_QUWK01000003.1"/>
</dbReference>
<evidence type="ECO:0000259" key="2">
    <source>
        <dbReference type="Pfam" id="PF02627"/>
    </source>
</evidence>
<dbReference type="Pfam" id="PF02627">
    <property type="entry name" value="CMD"/>
    <property type="match status" value="1"/>
</dbReference>
<name>A0A372MJQ0_9SPIR</name>
<evidence type="ECO:0000313" key="3">
    <source>
        <dbReference type="EMBL" id="RFU95663.1"/>
    </source>
</evidence>
<evidence type="ECO:0000313" key="4">
    <source>
        <dbReference type="Proteomes" id="UP000264002"/>
    </source>
</evidence>
<keyword evidence="1" id="KW-1133">Transmembrane helix</keyword>
<feature type="transmembrane region" description="Helical" evidence="1">
    <location>
        <begin position="143"/>
        <end position="162"/>
    </location>
</feature>
<keyword evidence="1" id="KW-0812">Transmembrane</keyword>
<accession>A0A372MJQ0</accession>
<dbReference type="InterPro" id="IPR004675">
    <property type="entry name" value="AhpD_core"/>
</dbReference>
<protein>
    <submittedName>
        <fullName evidence="3">Carboxymuconolactone decarboxylase family protein</fullName>
    </submittedName>
</protein>
<reference evidence="4" key="1">
    <citation type="submission" date="2018-08" db="EMBL/GenBank/DDBJ databases">
        <authorList>
            <person name="Grouzdev D.S."/>
            <person name="Krutkina M.S."/>
        </authorList>
    </citation>
    <scope>NUCLEOTIDE SEQUENCE [LARGE SCALE GENOMIC DNA]</scope>
    <source>
        <strain evidence="4">4-11</strain>
    </source>
</reference>
<dbReference type="NCBIfam" id="TIGR00778">
    <property type="entry name" value="ahpD_dom"/>
    <property type="match status" value="1"/>
</dbReference>
<reference evidence="3 4" key="2">
    <citation type="submission" date="2018-09" db="EMBL/GenBank/DDBJ databases">
        <title>Genome of Sphaerochaeta halotolerans strain 4-11.</title>
        <authorList>
            <person name="Nazina T.N."/>
            <person name="Sokolova D.S."/>
        </authorList>
    </citation>
    <scope>NUCLEOTIDE SEQUENCE [LARGE SCALE GENOMIC DNA]</scope>
    <source>
        <strain evidence="3 4">4-11</strain>
    </source>
</reference>